<dbReference type="Pfam" id="PF00027">
    <property type="entry name" value="cNMP_binding"/>
    <property type="match status" value="1"/>
</dbReference>
<reference evidence="6 7" key="1">
    <citation type="submission" date="2021-03" db="EMBL/GenBank/DDBJ databases">
        <title>Genomic and phenotypic characterization of Chloracidobacterium isolates provides evidence for multiple species.</title>
        <authorList>
            <person name="Saini M.K."/>
            <person name="Costas A.M.G."/>
            <person name="Tank M."/>
            <person name="Bryant D.A."/>
        </authorList>
    </citation>
    <scope>NUCLEOTIDE SEQUENCE [LARGE SCALE GENOMIC DNA]</scope>
    <source>
        <strain evidence="6 7">BV2-C</strain>
    </source>
</reference>
<dbReference type="SMART" id="SM00419">
    <property type="entry name" value="HTH_CRP"/>
    <property type="match status" value="1"/>
</dbReference>
<proteinExistence type="predicted"/>
<dbReference type="Gene3D" id="1.10.10.10">
    <property type="entry name" value="Winged helix-like DNA-binding domain superfamily/Winged helix DNA-binding domain"/>
    <property type="match status" value="1"/>
</dbReference>
<feature type="domain" description="Cyclic nucleotide-binding" evidence="4">
    <location>
        <begin position="24"/>
        <end position="127"/>
    </location>
</feature>
<evidence type="ECO:0000256" key="2">
    <source>
        <dbReference type="ARBA" id="ARBA00023125"/>
    </source>
</evidence>
<keyword evidence="3" id="KW-0804">Transcription</keyword>
<name>A0ABX8B4N0_9BACT</name>
<evidence type="ECO:0000256" key="3">
    <source>
        <dbReference type="ARBA" id="ARBA00023163"/>
    </source>
</evidence>
<dbReference type="Gene3D" id="2.60.120.10">
    <property type="entry name" value="Jelly Rolls"/>
    <property type="match status" value="1"/>
</dbReference>
<dbReference type="SUPFAM" id="SSF51206">
    <property type="entry name" value="cAMP-binding domain-like"/>
    <property type="match status" value="1"/>
</dbReference>
<sequence length="215" mass="24656">MSTIDPIAEFIQGQLNEVRVVSGEREYNRNETIYHLDDPADHIFYILSGSVKITRVSDDGKEKIISIHRAGEIFGELCFCEVDDRRSDQAVAMEATRVLAIRVHDFLAMLRENPKALLDMLSLFCKRLSEAQQQIETLAFDNTTRRLARVLLKSSSDSGLDRLRLTHEELAQMVGTSREIITTIMNQFREDGLIDYRRSEVSPHVDKLRQFLVTV</sequence>
<dbReference type="PANTHER" id="PTHR24567:SF74">
    <property type="entry name" value="HTH-TYPE TRANSCRIPTIONAL REGULATOR ARCR"/>
    <property type="match status" value="1"/>
</dbReference>
<dbReference type="InterPro" id="IPR012318">
    <property type="entry name" value="HTH_CRP"/>
</dbReference>
<dbReference type="InterPro" id="IPR036390">
    <property type="entry name" value="WH_DNA-bd_sf"/>
</dbReference>
<evidence type="ECO:0000313" key="6">
    <source>
        <dbReference type="EMBL" id="QUW01928.1"/>
    </source>
</evidence>
<gene>
    <name evidence="6" type="ORF">J8C06_05980</name>
</gene>
<evidence type="ECO:0000313" key="7">
    <source>
        <dbReference type="Proteomes" id="UP000676506"/>
    </source>
</evidence>
<feature type="domain" description="HTH crp-type" evidence="5">
    <location>
        <begin position="141"/>
        <end position="209"/>
    </location>
</feature>
<dbReference type="InterPro" id="IPR036388">
    <property type="entry name" value="WH-like_DNA-bd_sf"/>
</dbReference>
<keyword evidence="2" id="KW-0238">DNA-binding</keyword>
<keyword evidence="1" id="KW-0805">Transcription regulation</keyword>
<dbReference type="InterPro" id="IPR018490">
    <property type="entry name" value="cNMP-bd_dom_sf"/>
</dbReference>
<protein>
    <submittedName>
        <fullName evidence="6">Crp/Fnr family transcriptional regulator</fullName>
    </submittedName>
</protein>
<dbReference type="PROSITE" id="PS50042">
    <property type="entry name" value="CNMP_BINDING_3"/>
    <property type="match status" value="1"/>
</dbReference>
<dbReference type="CDD" id="cd00038">
    <property type="entry name" value="CAP_ED"/>
    <property type="match status" value="1"/>
</dbReference>
<evidence type="ECO:0000256" key="1">
    <source>
        <dbReference type="ARBA" id="ARBA00023015"/>
    </source>
</evidence>
<organism evidence="6 7">
    <name type="scientific">Chloracidobacterium validum</name>
    <dbReference type="NCBI Taxonomy" id="2821543"/>
    <lineage>
        <taxon>Bacteria</taxon>
        <taxon>Pseudomonadati</taxon>
        <taxon>Acidobacteriota</taxon>
        <taxon>Terriglobia</taxon>
        <taxon>Terriglobales</taxon>
        <taxon>Acidobacteriaceae</taxon>
        <taxon>Chloracidobacterium</taxon>
    </lineage>
</organism>
<keyword evidence="7" id="KW-1185">Reference proteome</keyword>
<dbReference type="Pfam" id="PF13545">
    <property type="entry name" value="HTH_Crp_2"/>
    <property type="match status" value="1"/>
</dbReference>
<dbReference type="PROSITE" id="PS51063">
    <property type="entry name" value="HTH_CRP_2"/>
    <property type="match status" value="1"/>
</dbReference>
<dbReference type="PANTHER" id="PTHR24567">
    <property type="entry name" value="CRP FAMILY TRANSCRIPTIONAL REGULATORY PROTEIN"/>
    <property type="match status" value="1"/>
</dbReference>
<evidence type="ECO:0000259" key="4">
    <source>
        <dbReference type="PROSITE" id="PS50042"/>
    </source>
</evidence>
<dbReference type="Proteomes" id="UP000676506">
    <property type="component" value="Chromosome 1"/>
</dbReference>
<accession>A0ABX8B4N0</accession>
<dbReference type="InterPro" id="IPR014710">
    <property type="entry name" value="RmlC-like_jellyroll"/>
</dbReference>
<dbReference type="InterPro" id="IPR050397">
    <property type="entry name" value="Env_Response_Regulators"/>
</dbReference>
<dbReference type="PRINTS" id="PR00034">
    <property type="entry name" value="HTHCRP"/>
</dbReference>
<dbReference type="SMART" id="SM00100">
    <property type="entry name" value="cNMP"/>
    <property type="match status" value="1"/>
</dbReference>
<dbReference type="SUPFAM" id="SSF46785">
    <property type="entry name" value="Winged helix' DNA-binding domain"/>
    <property type="match status" value="1"/>
</dbReference>
<evidence type="ECO:0000259" key="5">
    <source>
        <dbReference type="PROSITE" id="PS51063"/>
    </source>
</evidence>
<dbReference type="RefSeq" id="WP_211427820.1">
    <property type="nucleotide sequence ID" value="NZ_CP072648.1"/>
</dbReference>
<dbReference type="EMBL" id="CP072648">
    <property type="protein sequence ID" value="QUW01928.1"/>
    <property type="molecule type" value="Genomic_DNA"/>
</dbReference>
<dbReference type="InterPro" id="IPR000595">
    <property type="entry name" value="cNMP-bd_dom"/>
</dbReference>